<organism evidence="1 2">
    <name type="scientific">Caproicibacterium amylolyticum</name>
    <dbReference type="NCBI Taxonomy" id="2766537"/>
    <lineage>
        <taxon>Bacteria</taxon>
        <taxon>Bacillati</taxon>
        <taxon>Bacillota</taxon>
        <taxon>Clostridia</taxon>
        <taxon>Eubacteriales</taxon>
        <taxon>Oscillospiraceae</taxon>
        <taxon>Caproicibacterium</taxon>
    </lineage>
</organism>
<dbReference type="KEGG" id="caml:H6X83_04105"/>
<sequence>MTDDRRKEIEGRAIRTYGENSQVDKAVEEMSELTKALLKYRIGFATLDEIREEAGDVQIMLEQLRILYGGTSDIEEYKLNRLWARMEVQS</sequence>
<accession>A0A7G9WJG4</accession>
<keyword evidence="2" id="KW-1185">Reference proteome</keyword>
<dbReference type="RefSeq" id="WP_212507893.1">
    <property type="nucleotide sequence ID" value="NZ_CP060696.1"/>
</dbReference>
<evidence type="ECO:0000313" key="1">
    <source>
        <dbReference type="EMBL" id="QNO18826.1"/>
    </source>
</evidence>
<dbReference type="SUPFAM" id="SSF101386">
    <property type="entry name" value="all-alpha NTP pyrophosphatases"/>
    <property type="match status" value="1"/>
</dbReference>
<reference evidence="1 2" key="1">
    <citation type="submission" date="2020-08" db="EMBL/GenBank/DDBJ databases">
        <authorList>
            <person name="Ren C."/>
            <person name="Gu Y."/>
            <person name="Xu Y."/>
        </authorList>
    </citation>
    <scope>NUCLEOTIDE SEQUENCE [LARGE SCALE GENOMIC DNA]</scope>
    <source>
        <strain evidence="1 2">LBM18003</strain>
    </source>
</reference>
<gene>
    <name evidence="1" type="ORF">H6X83_04105</name>
</gene>
<dbReference type="Proteomes" id="UP000516046">
    <property type="component" value="Chromosome"/>
</dbReference>
<dbReference type="CDD" id="cd11539">
    <property type="entry name" value="NTP-PPase_u2"/>
    <property type="match status" value="1"/>
</dbReference>
<name>A0A7G9WJG4_9FIRM</name>
<proteinExistence type="predicted"/>
<protein>
    <submittedName>
        <fullName evidence="1">Uncharacterized protein</fullName>
    </submittedName>
</protein>
<dbReference type="EMBL" id="CP060696">
    <property type="protein sequence ID" value="QNO18826.1"/>
    <property type="molecule type" value="Genomic_DNA"/>
</dbReference>
<evidence type="ECO:0000313" key="2">
    <source>
        <dbReference type="Proteomes" id="UP000516046"/>
    </source>
</evidence>
<dbReference type="AlphaFoldDB" id="A0A7G9WJG4"/>